<keyword evidence="2" id="KW-1185">Reference proteome</keyword>
<proteinExistence type="predicted"/>
<evidence type="ECO:0000313" key="2">
    <source>
        <dbReference type="Proteomes" id="UP000094385"/>
    </source>
</evidence>
<dbReference type="OrthoDB" id="2102561at2759"/>
<dbReference type="AlphaFoldDB" id="A0A1E3Q434"/>
<sequence length="149" mass="17041">MSPTSPALPLQSKSGGTLDYLVNNSGVGYVTPTLDDDIEDPNGCKVKLKSRTKYEMDVQLTIGQSMAIPHFPPDYYYAISILFPVILSIKQEVWWTYTRSTLITYVLEQIYYFVPVPNNCKQKFRMEEFLLLPTDLSIIYEMHSLSTIV</sequence>
<evidence type="ECO:0000313" key="1">
    <source>
        <dbReference type="EMBL" id="ODQ72465.1"/>
    </source>
</evidence>
<name>A0A1E3Q434_LIPST</name>
<organism evidence="1 2">
    <name type="scientific">Lipomyces starkeyi NRRL Y-11557</name>
    <dbReference type="NCBI Taxonomy" id="675824"/>
    <lineage>
        <taxon>Eukaryota</taxon>
        <taxon>Fungi</taxon>
        <taxon>Dikarya</taxon>
        <taxon>Ascomycota</taxon>
        <taxon>Saccharomycotina</taxon>
        <taxon>Lipomycetes</taxon>
        <taxon>Lipomycetales</taxon>
        <taxon>Lipomycetaceae</taxon>
        <taxon>Lipomyces</taxon>
    </lineage>
</organism>
<gene>
    <name evidence="1" type="ORF">LIPSTDRAFT_63740</name>
</gene>
<protein>
    <submittedName>
        <fullName evidence="1">Uncharacterized protein</fullName>
    </submittedName>
</protein>
<accession>A0A1E3Q434</accession>
<dbReference type="Proteomes" id="UP000094385">
    <property type="component" value="Unassembled WGS sequence"/>
</dbReference>
<reference evidence="1 2" key="1">
    <citation type="journal article" date="2016" name="Proc. Natl. Acad. Sci. U.S.A.">
        <title>Comparative genomics of biotechnologically important yeasts.</title>
        <authorList>
            <person name="Riley R."/>
            <person name="Haridas S."/>
            <person name="Wolfe K.H."/>
            <person name="Lopes M.R."/>
            <person name="Hittinger C.T."/>
            <person name="Goeker M."/>
            <person name="Salamov A.A."/>
            <person name="Wisecaver J.H."/>
            <person name="Long T.M."/>
            <person name="Calvey C.H."/>
            <person name="Aerts A.L."/>
            <person name="Barry K.W."/>
            <person name="Choi C."/>
            <person name="Clum A."/>
            <person name="Coughlan A.Y."/>
            <person name="Deshpande S."/>
            <person name="Douglass A.P."/>
            <person name="Hanson S.J."/>
            <person name="Klenk H.-P."/>
            <person name="LaButti K.M."/>
            <person name="Lapidus A."/>
            <person name="Lindquist E.A."/>
            <person name="Lipzen A.M."/>
            <person name="Meier-Kolthoff J.P."/>
            <person name="Ohm R.A."/>
            <person name="Otillar R.P."/>
            <person name="Pangilinan J.L."/>
            <person name="Peng Y."/>
            <person name="Rokas A."/>
            <person name="Rosa C.A."/>
            <person name="Scheuner C."/>
            <person name="Sibirny A.A."/>
            <person name="Slot J.C."/>
            <person name="Stielow J.B."/>
            <person name="Sun H."/>
            <person name="Kurtzman C.P."/>
            <person name="Blackwell M."/>
            <person name="Grigoriev I.V."/>
            <person name="Jeffries T.W."/>
        </authorList>
    </citation>
    <scope>NUCLEOTIDE SEQUENCE [LARGE SCALE GENOMIC DNA]</scope>
    <source>
        <strain evidence="1 2">NRRL Y-11557</strain>
    </source>
</reference>
<dbReference type="EMBL" id="KV454295">
    <property type="protein sequence ID" value="ODQ72465.1"/>
    <property type="molecule type" value="Genomic_DNA"/>
</dbReference>